<comment type="subcellular location">
    <subcellularLocation>
        <location evidence="1">Membrane</location>
        <topology evidence="1">Multi-pass membrane protein</topology>
    </subcellularLocation>
</comment>
<evidence type="ECO:0008006" key="11">
    <source>
        <dbReference type="Google" id="ProtNLM"/>
    </source>
</evidence>
<keyword evidence="5 7" id="KW-0472">Membrane</keyword>
<feature type="transmembrane region" description="Helical" evidence="7">
    <location>
        <begin position="123"/>
        <end position="143"/>
    </location>
</feature>
<evidence type="ECO:0000313" key="10">
    <source>
        <dbReference type="Proteomes" id="UP001600888"/>
    </source>
</evidence>
<dbReference type="EMBL" id="JBAWTH010000050">
    <property type="protein sequence ID" value="KAL2282281.1"/>
    <property type="molecule type" value="Genomic_DNA"/>
</dbReference>
<accession>A0ABR4EIZ7</accession>
<feature type="transmembrane region" description="Helical" evidence="7">
    <location>
        <begin position="319"/>
        <end position="340"/>
    </location>
</feature>
<evidence type="ECO:0000256" key="4">
    <source>
        <dbReference type="ARBA" id="ARBA00022989"/>
    </source>
</evidence>
<evidence type="ECO:0000256" key="1">
    <source>
        <dbReference type="ARBA" id="ARBA00004141"/>
    </source>
</evidence>
<feature type="transmembrane region" description="Helical" evidence="7">
    <location>
        <begin position="163"/>
        <end position="193"/>
    </location>
</feature>
<name>A0ABR4EIZ7_9PEZI</name>
<keyword evidence="10" id="KW-1185">Reference proteome</keyword>
<proteinExistence type="predicted"/>
<gene>
    <name evidence="9" type="ORF">FJTKL_10905</name>
</gene>
<feature type="signal peptide" evidence="8">
    <location>
        <begin position="1"/>
        <end position="22"/>
    </location>
</feature>
<feature type="transmembrane region" description="Helical" evidence="7">
    <location>
        <begin position="247"/>
        <end position="268"/>
    </location>
</feature>
<feature type="chain" id="PRO_5047247798" description="GabA permease" evidence="8">
    <location>
        <begin position="23"/>
        <end position="629"/>
    </location>
</feature>
<keyword evidence="4 7" id="KW-1133">Transmembrane helix</keyword>
<feature type="region of interest" description="Disordered" evidence="6">
    <location>
        <begin position="75"/>
        <end position="106"/>
    </location>
</feature>
<evidence type="ECO:0000256" key="3">
    <source>
        <dbReference type="ARBA" id="ARBA00022692"/>
    </source>
</evidence>
<evidence type="ECO:0000256" key="6">
    <source>
        <dbReference type="SAM" id="MobiDB-lite"/>
    </source>
</evidence>
<dbReference type="Gene3D" id="1.20.1740.10">
    <property type="entry name" value="Amino acid/polyamine transporter I"/>
    <property type="match status" value="1"/>
</dbReference>
<keyword evidence="8" id="KW-0732">Signal</keyword>
<feature type="transmembrane region" description="Helical" evidence="7">
    <location>
        <begin position="361"/>
        <end position="383"/>
    </location>
</feature>
<feature type="transmembrane region" description="Helical" evidence="7">
    <location>
        <begin position="564"/>
        <end position="582"/>
    </location>
</feature>
<feature type="transmembrane region" description="Helical" evidence="7">
    <location>
        <begin position="488"/>
        <end position="509"/>
    </location>
</feature>
<keyword evidence="2" id="KW-0813">Transport</keyword>
<feature type="compositionally biased region" description="Low complexity" evidence="6">
    <location>
        <begin position="77"/>
        <end position="100"/>
    </location>
</feature>
<keyword evidence="3 7" id="KW-0812">Transmembrane</keyword>
<evidence type="ECO:0000256" key="7">
    <source>
        <dbReference type="SAM" id="Phobius"/>
    </source>
</evidence>
<dbReference type="Proteomes" id="UP001600888">
    <property type="component" value="Unassembled WGS sequence"/>
</dbReference>
<dbReference type="Pfam" id="PF13520">
    <property type="entry name" value="AA_permease_2"/>
    <property type="match status" value="1"/>
</dbReference>
<dbReference type="PANTHER" id="PTHR45649:SF3">
    <property type="entry name" value="POLYAMINE TRANSPORTER TPO5"/>
    <property type="match status" value="1"/>
</dbReference>
<dbReference type="PANTHER" id="PTHR45649">
    <property type="entry name" value="AMINO-ACID PERMEASE BAT1"/>
    <property type="match status" value="1"/>
</dbReference>
<reference evidence="9 10" key="1">
    <citation type="submission" date="2024-03" db="EMBL/GenBank/DDBJ databases">
        <title>A high-quality draft genome sequence of Diaporthe vaccinii, a causative agent of upright dieback and viscid rot disease in cranberry plants.</title>
        <authorList>
            <person name="Sarrasin M."/>
            <person name="Lang B.F."/>
            <person name="Burger G."/>
        </authorList>
    </citation>
    <scope>NUCLEOTIDE SEQUENCE [LARGE SCALE GENOMIC DNA]</scope>
    <source>
        <strain evidence="9 10">IS7</strain>
    </source>
</reference>
<evidence type="ECO:0000256" key="2">
    <source>
        <dbReference type="ARBA" id="ARBA00022448"/>
    </source>
</evidence>
<feature type="transmembrane region" description="Helical" evidence="7">
    <location>
        <begin position="462"/>
        <end position="482"/>
    </location>
</feature>
<protein>
    <recommendedName>
        <fullName evidence="11">GabA permease</fullName>
    </recommendedName>
</protein>
<evidence type="ECO:0000256" key="5">
    <source>
        <dbReference type="ARBA" id="ARBA00023136"/>
    </source>
</evidence>
<dbReference type="InterPro" id="IPR002293">
    <property type="entry name" value="AA/rel_permease1"/>
</dbReference>
<feature type="transmembrane region" description="Helical" evidence="7">
    <location>
        <begin position="280"/>
        <end position="299"/>
    </location>
</feature>
<feature type="transmembrane region" description="Helical" evidence="7">
    <location>
        <begin position="530"/>
        <end position="552"/>
    </location>
</feature>
<evidence type="ECO:0000256" key="8">
    <source>
        <dbReference type="SAM" id="SignalP"/>
    </source>
</evidence>
<feature type="transmembrane region" description="Helical" evidence="7">
    <location>
        <begin position="413"/>
        <end position="433"/>
    </location>
</feature>
<sequence>MTPFHALITRLARCTRALLAHALQPPLALFFAQQPQQKKRQPQPHTTCISLSSSVPLPACLPVCVSTGDNRETTLVTSNSTMSRPPTSTSASSARRNSALGHGGGAADDDLARMGYKAELPRSLSMLSVLGLSFAIMAVPYGLSTTFLYSLANGQSVTVLWGWVMLSLISICIAASLAEICSVFPTAGGVYYWAALLSTPEWAPIASWITGWLTLVGNWTVTLSINFGGAQLILSCITLWREDFVATAWQTVLMFWAVMLVTYLVNIFGSRYLDQINTACIWWTGASVIIILVVLLAMARGGRRSGEFVFAHFDASGSGWAPGWSFFVGLLQPAYVLTGYGMVAAMCEEVQSPEREVPKAIVLSVVAAGVTGLLYLIPVLFVLPDVQELLSVANGQPVGLIFKTATGSAGGGFGLLFLILGIWLFAGIGALTASSRCTYAFARDGAIPGSGLWSRIDKRFDIPLWGLTLSFLVDCLLGLIYFGSAAAFNSFTGVATICLCASYALPILVSVVRGRKAVAYASYSLGKLGFVINIITLCWVALSIVIFCMPSVLTDLTASSMNYASVVFAGFASISMVWYFVWGRKHFAGPPILKSELAGNGVGVVVHGRDVETAAKGEHSKLDEAEKST</sequence>
<evidence type="ECO:0000313" key="9">
    <source>
        <dbReference type="EMBL" id="KAL2282281.1"/>
    </source>
</evidence>
<comment type="caution">
    <text evidence="9">The sequence shown here is derived from an EMBL/GenBank/DDBJ whole genome shotgun (WGS) entry which is preliminary data.</text>
</comment>
<organism evidence="9 10">
    <name type="scientific">Diaporthe vaccinii</name>
    <dbReference type="NCBI Taxonomy" id="105482"/>
    <lineage>
        <taxon>Eukaryota</taxon>
        <taxon>Fungi</taxon>
        <taxon>Dikarya</taxon>
        <taxon>Ascomycota</taxon>
        <taxon>Pezizomycotina</taxon>
        <taxon>Sordariomycetes</taxon>
        <taxon>Sordariomycetidae</taxon>
        <taxon>Diaporthales</taxon>
        <taxon>Diaporthaceae</taxon>
        <taxon>Diaporthe</taxon>
        <taxon>Diaporthe eres species complex</taxon>
    </lineage>
</organism>